<feature type="region of interest" description="Disordered" evidence="1">
    <location>
        <begin position="1"/>
        <end position="340"/>
    </location>
</feature>
<evidence type="ECO:0000313" key="2">
    <source>
        <dbReference type="EMBL" id="CAG5123282.1"/>
    </source>
</evidence>
<accession>A0A8S3Z802</accession>
<feature type="compositionally biased region" description="Polar residues" evidence="1">
    <location>
        <begin position="287"/>
        <end position="304"/>
    </location>
</feature>
<comment type="caution">
    <text evidence="2">The sequence shown here is derived from an EMBL/GenBank/DDBJ whole genome shotgun (WGS) entry which is preliminary data.</text>
</comment>
<dbReference type="OrthoDB" id="9806920at2759"/>
<name>A0A8S3Z802_9EUPU</name>
<evidence type="ECO:0000256" key="1">
    <source>
        <dbReference type="SAM" id="MobiDB-lite"/>
    </source>
</evidence>
<organism evidence="2 3">
    <name type="scientific">Candidula unifasciata</name>
    <dbReference type="NCBI Taxonomy" id="100452"/>
    <lineage>
        <taxon>Eukaryota</taxon>
        <taxon>Metazoa</taxon>
        <taxon>Spiralia</taxon>
        <taxon>Lophotrochozoa</taxon>
        <taxon>Mollusca</taxon>
        <taxon>Gastropoda</taxon>
        <taxon>Heterobranchia</taxon>
        <taxon>Euthyneura</taxon>
        <taxon>Panpulmonata</taxon>
        <taxon>Eupulmonata</taxon>
        <taxon>Stylommatophora</taxon>
        <taxon>Helicina</taxon>
        <taxon>Helicoidea</taxon>
        <taxon>Geomitridae</taxon>
        <taxon>Candidula</taxon>
    </lineage>
</organism>
<evidence type="ECO:0000313" key="3">
    <source>
        <dbReference type="Proteomes" id="UP000678393"/>
    </source>
</evidence>
<gene>
    <name evidence="2" type="ORF">CUNI_LOCUS8840</name>
</gene>
<feature type="compositionally biased region" description="Basic and acidic residues" evidence="1">
    <location>
        <begin position="16"/>
        <end position="52"/>
    </location>
</feature>
<dbReference type="AlphaFoldDB" id="A0A8S3Z802"/>
<feature type="compositionally biased region" description="Polar residues" evidence="1">
    <location>
        <begin position="240"/>
        <end position="250"/>
    </location>
</feature>
<protein>
    <submittedName>
        <fullName evidence="2">Uncharacterized protein</fullName>
    </submittedName>
</protein>
<proteinExistence type="predicted"/>
<dbReference type="Proteomes" id="UP000678393">
    <property type="component" value="Unassembled WGS sequence"/>
</dbReference>
<feature type="non-terminal residue" evidence="2">
    <location>
        <position position="1"/>
    </location>
</feature>
<sequence>MSRGSNDSILDDEDDRDPRLPNKDFRKSELNKAEHYYDESDVFEKEHSPSEMRRRRYDHNGGQKTKKPTNSTEPASRDDSPNRHRHIGMQRQASEDHKRLNRDNSRDNVLDDRRRSRREQHDNEISDSNGSQFGFNREESPNKRNSKHGRSSRHNSREDVLEDRGQNSAGQRPSQLGVAKDKEGGRAAQSVSQKSLPDIVPSPGSEWTGKPEQQPKQQKKPYKGQKSGMISNVDDIDSVLNGSGRSNQVGPNIMDEPVPHTSHYPLKPAPASPLSPDDRRARPNSYAFEQNNKQSGNGMRQSKSQGDKLIDIEDDMIESERTGQLSAPPSGTKPRGPKQVSATAKQMWGVLQSKKGLVTITDFISLCEKPAPQRKLITVPGAEDNDQNFAGYKSAEELLENMGVDVRK</sequence>
<dbReference type="EMBL" id="CAJHNH020001491">
    <property type="protein sequence ID" value="CAG5123282.1"/>
    <property type="molecule type" value="Genomic_DNA"/>
</dbReference>
<feature type="compositionally biased region" description="Basic and acidic residues" evidence="1">
    <location>
        <begin position="93"/>
        <end position="124"/>
    </location>
</feature>
<feature type="compositionally biased region" description="Basic and acidic residues" evidence="1">
    <location>
        <begin position="155"/>
        <end position="165"/>
    </location>
</feature>
<keyword evidence="3" id="KW-1185">Reference proteome</keyword>
<reference evidence="2" key="1">
    <citation type="submission" date="2021-04" db="EMBL/GenBank/DDBJ databases">
        <authorList>
            <consortium name="Molecular Ecology Group"/>
        </authorList>
    </citation>
    <scope>NUCLEOTIDE SEQUENCE</scope>
</reference>
<feature type="compositionally biased region" description="Basic residues" evidence="1">
    <location>
        <begin position="144"/>
        <end position="154"/>
    </location>
</feature>